<feature type="transmembrane region" description="Helical" evidence="1">
    <location>
        <begin position="20"/>
        <end position="41"/>
    </location>
</feature>
<protein>
    <submittedName>
        <fullName evidence="2">SHOCT domain-containing protein</fullName>
    </submittedName>
</protein>
<dbReference type="Proteomes" id="UP000324209">
    <property type="component" value="Chromosome"/>
</dbReference>
<dbReference type="EMBL" id="CP036150">
    <property type="protein sequence ID" value="QEN08204.1"/>
    <property type="molecule type" value="Genomic_DNA"/>
</dbReference>
<keyword evidence="1" id="KW-0472">Membrane</keyword>
<keyword evidence="1" id="KW-0812">Transmembrane</keyword>
<sequence length="84" mass="9588">MHGFHNGVYDGFMGFRHVQYGGYIMLGIGLVLILGIVYLAFRKGSHLPLTADRESPMETLQKRFINGEISKDEFIEKKETLNLK</sequence>
<dbReference type="OrthoDB" id="5421551at2"/>
<accession>A0A5C1QNS3</accession>
<gene>
    <name evidence="2" type="ORF">EXM22_09475</name>
</gene>
<dbReference type="KEGG" id="ock:EXM22_09475"/>
<organism evidence="2 3">
    <name type="scientific">Oceanispirochaeta crateris</name>
    <dbReference type="NCBI Taxonomy" id="2518645"/>
    <lineage>
        <taxon>Bacteria</taxon>
        <taxon>Pseudomonadati</taxon>
        <taxon>Spirochaetota</taxon>
        <taxon>Spirochaetia</taxon>
        <taxon>Spirochaetales</taxon>
        <taxon>Spirochaetaceae</taxon>
        <taxon>Oceanispirochaeta</taxon>
    </lineage>
</organism>
<proteinExistence type="predicted"/>
<name>A0A5C1QNS3_9SPIO</name>
<evidence type="ECO:0000256" key="1">
    <source>
        <dbReference type="SAM" id="Phobius"/>
    </source>
</evidence>
<dbReference type="RefSeq" id="WP_149486284.1">
    <property type="nucleotide sequence ID" value="NZ_CP036150.1"/>
</dbReference>
<evidence type="ECO:0000313" key="3">
    <source>
        <dbReference type="Proteomes" id="UP000324209"/>
    </source>
</evidence>
<keyword evidence="1" id="KW-1133">Transmembrane helix</keyword>
<dbReference type="CDD" id="cd11586">
    <property type="entry name" value="VbhA_like"/>
    <property type="match status" value="1"/>
</dbReference>
<dbReference type="AlphaFoldDB" id="A0A5C1QNS3"/>
<dbReference type="InterPro" id="IPR033788">
    <property type="entry name" value="VbhA-like"/>
</dbReference>
<evidence type="ECO:0000313" key="2">
    <source>
        <dbReference type="EMBL" id="QEN08204.1"/>
    </source>
</evidence>
<keyword evidence="3" id="KW-1185">Reference proteome</keyword>
<reference evidence="2 3" key="1">
    <citation type="submission" date="2019-02" db="EMBL/GenBank/DDBJ databases">
        <title>Complete Genome Sequence and Methylome Analysis of free living Spirochaetas.</title>
        <authorList>
            <person name="Fomenkov A."/>
            <person name="Dubinina G."/>
            <person name="Leshcheva N."/>
            <person name="Mikheeva N."/>
            <person name="Grabovich M."/>
            <person name="Vincze T."/>
            <person name="Roberts R.J."/>
        </authorList>
    </citation>
    <scope>NUCLEOTIDE SEQUENCE [LARGE SCALE GENOMIC DNA]</scope>
    <source>
        <strain evidence="2 3">K2</strain>
    </source>
</reference>